<comment type="caution">
    <text evidence="2">The sequence shown here is derived from an EMBL/GenBank/DDBJ whole genome shotgun (WGS) entry which is preliminary data.</text>
</comment>
<feature type="compositionally biased region" description="Basic residues" evidence="1">
    <location>
        <begin position="1"/>
        <end position="13"/>
    </location>
</feature>
<reference evidence="2" key="2">
    <citation type="submission" date="2021-05" db="EMBL/GenBank/DDBJ databases">
        <title>Protein family content uncovers lineage relationships and bacterial pathway maintenance mechanisms in DPANN archaea.</title>
        <authorList>
            <person name="Castelle C.J."/>
            <person name="Meheust R."/>
            <person name="Jaffe A.L."/>
            <person name="Seitz K."/>
            <person name="Gong X."/>
            <person name="Baker B.J."/>
            <person name="Banfield J.F."/>
        </authorList>
    </citation>
    <scope>NUCLEOTIDE SEQUENCE</scope>
    <source>
        <strain evidence="2">RIFCSPLOWO2_01_FULL_AR10_48_17</strain>
    </source>
</reference>
<protein>
    <submittedName>
        <fullName evidence="2">Uncharacterized protein</fullName>
    </submittedName>
</protein>
<evidence type="ECO:0000256" key="1">
    <source>
        <dbReference type="SAM" id="MobiDB-lite"/>
    </source>
</evidence>
<organism evidence="2 3">
    <name type="scientific">Candidatus Iainarchaeum sp</name>
    <dbReference type="NCBI Taxonomy" id="3101447"/>
    <lineage>
        <taxon>Archaea</taxon>
        <taxon>Candidatus Iainarchaeota</taxon>
        <taxon>Candidatus Iainarchaeia</taxon>
        <taxon>Candidatus Iainarchaeales</taxon>
        <taxon>Candidatus Iainarchaeaceae</taxon>
        <taxon>Candidatus Iainarchaeum</taxon>
    </lineage>
</organism>
<name>A0A8T4L3U7_9ARCH</name>
<sequence>MANARRPSRRRGSPQHSAGSIEDYPTGEDRRAKRTPWAMEPEPGELTPAQRQSYEKIIKDRTVLRERINDELRERQAKAFRLATWSSPLRTYAYPDNPFSWKKFNIFGEKFERVWGPARATVFLVSLPFRLAWFPISLGSRFAARAIAKYQITSSHVKERAIEVANSEKVSMRRAKEMVRAKDAKSREDRKSTAFQAAMKADTWTEQGIKYGDAVEQLKRDKLRKIKTLRNKALGRDKKTA</sequence>
<reference evidence="2" key="1">
    <citation type="submission" date="2021-03" db="EMBL/GenBank/DDBJ databases">
        <authorList>
            <person name="Jaffe A."/>
        </authorList>
    </citation>
    <scope>NUCLEOTIDE SEQUENCE</scope>
    <source>
        <strain evidence="2">RIFCSPLOWO2_01_FULL_AR10_48_17</strain>
    </source>
</reference>
<gene>
    <name evidence="2" type="ORF">J4215_02505</name>
</gene>
<dbReference type="EMBL" id="JAGVWC010000009">
    <property type="protein sequence ID" value="MBS3061431.1"/>
    <property type="molecule type" value="Genomic_DNA"/>
</dbReference>
<accession>A0A8T4L3U7</accession>
<proteinExistence type="predicted"/>
<evidence type="ECO:0000313" key="3">
    <source>
        <dbReference type="Proteomes" id="UP000675968"/>
    </source>
</evidence>
<evidence type="ECO:0000313" key="2">
    <source>
        <dbReference type="EMBL" id="MBS3061431.1"/>
    </source>
</evidence>
<dbReference type="AlphaFoldDB" id="A0A8T4L3U7"/>
<dbReference type="Proteomes" id="UP000675968">
    <property type="component" value="Unassembled WGS sequence"/>
</dbReference>
<feature type="region of interest" description="Disordered" evidence="1">
    <location>
        <begin position="1"/>
        <end position="49"/>
    </location>
</feature>